<dbReference type="InterPro" id="IPR011033">
    <property type="entry name" value="PRC_barrel-like_sf"/>
</dbReference>
<comment type="subcellular location">
    <subcellularLocation>
        <location evidence="5">Cytoplasm</location>
    </subcellularLocation>
</comment>
<gene>
    <name evidence="5" type="primary">rimM</name>
    <name evidence="8" type="ORF">BSZ36_09405</name>
</gene>
<dbReference type="EMBL" id="MQWB01000001">
    <property type="protein sequence ID" value="OZC03170.1"/>
    <property type="molecule type" value="Genomic_DNA"/>
</dbReference>
<feature type="domain" description="Ribosome maturation factor RimM PRC barrel" evidence="7">
    <location>
        <begin position="112"/>
        <end position="186"/>
    </location>
</feature>
<name>A0A259TZP7_9BACT</name>
<evidence type="ECO:0000256" key="4">
    <source>
        <dbReference type="ARBA" id="ARBA00023186"/>
    </source>
</evidence>
<organism evidence="8 9">
    <name type="scientific">Rubricoccus marinus</name>
    <dbReference type="NCBI Taxonomy" id="716817"/>
    <lineage>
        <taxon>Bacteria</taxon>
        <taxon>Pseudomonadati</taxon>
        <taxon>Rhodothermota</taxon>
        <taxon>Rhodothermia</taxon>
        <taxon>Rhodothermales</taxon>
        <taxon>Rubricoccaceae</taxon>
        <taxon>Rubricoccus</taxon>
    </lineage>
</organism>
<keyword evidence="2 5" id="KW-0690">Ribosome biogenesis</keyword>
<evidence type="ECO:0000256" key="1">
    <source>
        <dbReference type="ARBA" id="ARBA00022490"/>
    </source>
</evidence>
<dbReference type="Pfam" id="PF24986">
    <property type="entry name" value="PRC_RimM"/>
    <property type="match status" value="1"/>
</dbReference>
<comment type="subunit">
    <text evidence="5">Binds ribosomal protein uS19.</text>
</comment>
<proteinExistence type="inferred from homology"/>
<dbReference type="InterPro" id="IPR002676">
    <property type="entry name" value="RimM_N"/>
</dbReference>
<dbReference type="InParanoid" id="A0A259TZP7"/>
<feature type="domain" description="RimM N-terminal" evidence="6">
    <location>
        <begin position="12"/>
        <end position="101"/>
    </location>
</feature>
<dbReference type="HAMAP" id="MF_00014">
    <property type="entry name" value="Ribosome_mat_RimM"/>
    <property type="match status" value="1"/>
</dbReference>
<dbReference type="OrthoDB" id="9810331at2"/>
<dbReference type="InterPro" id="IPR056792">
    <property type="entry name" value="PRC_RimM"/>
</dbReference>
<comment type="function">
    <text evidence="5">An accessory protein needed during the final step in the assembly of 30S ribosomal subunit, possibly for assembly of the head region. Essential for efficient processing of 16S rRNA. May be needed both before and after RbfA during the maturation of 16S rRNA. It has affinity for free ribosomal 30S subunits but not for 70S ribosomes.</text>
</comment>
<dbReference type="Gene3D" id="2.30.30.240">
    <property type="entry name" value="PRC-barrel domain"/>
    <property type="match status" value="1"/>
</dbReference>
<comment type="domain">
    <text evidence="5">The PRC barrel domain binds ribosomal protein uS19.</text>
</comment>
<dbReference type="PANTHER" id="PTHR33692">
    <property type="entry name" value="RIBOSOME MATURATION FACTOR RIMM"/>
    <property type="match status" value="1"/>
</dbReference>
<dbReference type="Proteomes" id="UP000216446">
    <property type="component" value="Unassembled WGS sequence"/>
</dbReference>
<dbReference type="GO" id="GO:0042274">
    <property type="term" value="P:ribosomal small subunit biogenesis"/>
    <property type="evidence" value="ECO:0007669"/>
    <property type="project" value="UniProtKB-UniRule"/>
</dbReference>
<dbReference type="NCBIfam" id="TIGR02273">
    <property type="entry name" value="16S_RimM"/>
    <property type="match status" value="1"/>
</dbReference>
<evidence type="ECO:0000313" key="8">
    <source>
        <dbReference type="EMBL" id="OZC03170.1"/>
    </source>
</evidence>
<evidence type="ECO:0000313" key="9">
    <source>
        <dbReference type="Proteomes" id="UP000216446"/>
    </source>
</evidence>
<comment type="caution">
    <text evidence="8">The sequence shown here is derived from an EMBL/GenBank/DDBJ whole genome shotgun (WGS) entry which is preliminary data.</text>
</comment>
<evidence type="ECO:0000259" key="6">
    <source>
        <dbReference type="Pfam" id="PF01782"/>
    </source>
</evidence>
<evidence type="ECO:0000256" key="2">
    <source>
        <dbReference type="ARBA" id="ARBA00022517"/>
    </source>
</evidence>
<dbReference type="GO" id="GO:0005840">
    <property type="term" value="C:ribosome"/>
    <property type="evidence" value="ECO:0007669"/>
    <property type="project" value="InterPro"/>
</dbReference>
<dbReference type="InterPro" id="IPR009000">
    <property type="entry name" value="Transl_B-barrel_sf"/>
</dbReference>
<dbReference type="Gene3D" id="2.40.30.60">
    <property type="entry name" value="RimM"/>
    <property type="match status" value="1"/>
</dbReference>
<dbReference type="InterPro" id="IPR011961">
    <property type="entry name" value="RimM"/>
</dbReference>
<protein>
    <recommendedName>
        <fullName evidence="5">Ribosome maturation factor RimM</fullName>
    </recommendedName>
</protein>
<dbReference type="RefSeq" id="WP_094548243.1">
    <property type="nucleotide sequence ID" value="NZ_MQWB01000001.1"/>
</dbReference>
<dbReference type="GO" id="GO:0005737">
    <property type="term" value="C:cytoplasm"/>
    <property type="evidence" value="ECO:0007669"/>
    <property type="project" value="UniProtKB-SubCell"/>
</dbReference>
<dbReference type="PANTHER" id="PTHR33692:SF1">
    <property type="entry name" value="RIBOSOME MATURATION FACTOR RIMM"/>
    <property type="match status" value="1"/>
</dbReference>
<keyword evidence="1 5" id="KW-0963">Cytoplasm</keyword>
<dbReference type="Pfam" id="PF01782">
    <property type="entry name" value="RimM"/>
    <property type="match status" value="1"/>
</dbReference>
<evidence type="ECO:0000259" key="7">
    <source>
        <dbReference type="Pfam" id="PF24986"/>
    </source>
</evidence>
<dbReference type="GO" id="GO:0006364">
    <property type="term" value="P:rRNA processing"/>
    <property type="evidence" value="ECO:0007669"/>
    <property type="project" value="UniProtKB-UniRule"/>
</dbReference>
<comment type="similarity">
    <text evidence="5">Belongs to the RimM family.</text>
</comment>
<accession>A0A259TZP7</accession>
<evidence type="ECO:0000256" key="5">
    <source>
        <dbReference type="HAMAP-Rule" id="MF_00014"/>
    </source>
</evidence>
<evidence type="ECO:0000256" key="3">
    <source>
        <dbReference type="ARBA" id="ARBA00022552"/>
    </source>
</evidence>
<dbReference type="SUPFAM" id="SSF50447">
    <property type="entry name" value="Translation proteins"/>
    <property type="match status" value="1"/>
</dbReference>
<dbReference type="FunCoup" id="A0A259TZP7">
    <property type="interactions" value="366"/>
</dbReference>
<reference evidence="8 9" key="1">
    <citation type="submission" date="2016-11" db="EMBL/GenBank/DDBJ databases">
        <title>Study of marine rhodopsin-containing bacteria.</title>
        <authorList>
            <person name="Yoshizawa S."/>
            <person name="Kumagai Y."/>
            <person name="Kogure K."/>
        </authorList>
    </citation>
    <scope>NUCLEOTIDE SEQUENCE [LARGE SCALE GENOMIC DNA]</scope>
    <source>
        <strain evidence="8 9">SG-29</strain>
    </source>
</reference>
<keyword evidence="4 5" id="KW-0143">Chaperone</keyword>
<dbReference type="InterPro" id="IPR036976">
    <property type="entry name" value="RimM_N_sf"/>
</dbReference>
<keyword evidence="3 5" id="KW-0698">rRNA processing</keyword>
<dbReference type="AlphaFoldDB" id="A0A259TZP7"/>
<keyword evidence="9" id="KW-1185">Reference proteome</keyword>
<dbReference type="SUPFAM" id="SSF50346">
    <property type="entry name" value="PRC-barrel domain"/>
    <property type="match status" value="1"/>
</dbReference>
<dbReference type="GO" id="GO:0043022">
    <property type="term" value="F:ribosome binding"/>
    <property type="evidence" value="ECO:0007669"/>
    <property type="project" value="InterPro"/>
</dbReference>
<sequence>MPETDSDALFLVGRITQPHGVRGEMKVRPETDDPERFGLFDRLFIGPDARTAARREQDVQSIRFQQMKNGTTAVLLTLKTVTSREDAGDLRNQNVYAHEDDLPPLADGEVFVHDLIGMTVVIVDEDDEPTGETIGTVRDVFESGASFLYSVTRDGQPDLLIPDVEPIVRSVDGEAREIRVFPPDGLLDL</sequence>